<protein>
    <submittedName>
        <fullName evidence="2">Uncharacterized protein</fullName>
    </submittedName>
</protein>
<feature type="compositionally biased region" description="Basic and acidic residues" evidence="1">
    <location>
        <begin position="386"/>
        <end position="397"/>
    </location>
</feature>
<feature type="region of interest" description="Disordered" evidence="1">
    <location>
        <begin position="304"/>
        <end position="328"/>
    </location>
</feature>
<feature type="region of interest" description="Disordered" evidence="1">
    <location>
        <begin position="209"/>
        <end position="243"/>
    </location>
</feature>
<feature type="compositionally biased region" description="Polar residues" evidence="1">
    <location>
        <begin position="87"/>
        <end position="96"/>
    </location>
</feature>
<dbReference type="EMBL" id="JAJGCB010000010">
    <property type="protein sequence ID" value="KAJ8990592.1"/>
    <property type="molecule type" value="Genomic_DNA"/>
</dbReference>
<dbReference type="AlphaFoldDB" id="A0AAN6ES68"/>
<feature type="compositionally biased region" description="Polar residues" evidence="1">
    <location>
        <begin position="626"/>
        <end position="635"/>
    </location>
</feature>
<feature type="compositionally biased region" description="Basic residues" evidence="1">
    <location>
        <begin position="107"/>
        <end position="116"/>
    </location>
</feature>
<feature type="region of interest" description="Disordered" evidence="1">
    <location>
        <begin position="662"/>
        <end position="715"/>
    </location>
</feature>
<reference evidence="2" key="1">
    <citation type="submission" date="2023-01" db="EMBL/GenBank/DDBJ databases">
        <title>Exophiala dermititidis isolated from Cystic Fibrosis Patient.</title>
        <authorList>
            <person name="Kurbessoian T."/>
            <person name="Crocker A."/>
            <person name="Murante D."/>
            <person name="Hogan D.A."/>
            <person name="Stajich J.E."/>
        </authorList>
    </citation>
    <scope>NUCLEOTIDE SEQUENCE</scope>
    <source>
        <strain evidence="2">Ex8</strain>
    </source>
</reference>
<name>A0AAN6ES68_EXODE</name>
<feature type="compositionally biased region" description="Low complexity" evidence="1">
    <location>
        <begin position="616"/>
        <end position="625"/>
    </location>
</feature>
<evidence type="ECO:0000313" key="3">
    <source>
        <dbReference type="Proteomes" id="UP001161757"/>
    </source>
</evidence>
<accession>A0AAN6ES68</accession>
<dbReference type="Proteomes" id="UP001161757">
    <property type="component" value="Unassembled WGS sequence"/>
</dbReference>
<comment type="caution">
    <text evidence="2">The sequence shown here is derived from an EMBL/GenBank/DDBJ whole genome shotgun (WGS) entry which is preliminary data.</text>
</comment>
<feature type="compositionally biased region" description="Basic and acidic residues" evidence="1">
    <location>
        <begin position="706"/>
        <end position="715"/>
    </location>
</feature>
<feature type="region of interest" description="Disordered" evidence="1">
    <location>
        <begin position="1"/>
        <end position="147"/>
    </location>
</feature>
<sequence length="715" mass="76859">MAPREHSRSRGSFSIFSLDHVRSISRAGSRQAARVPSRADLHERSDSRLSYRCDPLNQPPASPGHPSETEAAEGGLGSTSPERKANGTATDMSSGNREAALPDAGGSHRRVQRTRRLSWLPFRRSSSQSRHPRSRSVQLPKATSTSTVARSVISAPILTSTSNVKVARVEGVHCSELTDAELSSPTWHSHVGQAAIPTGTQENCANLHEQQNSGHPASSSRTRDDSNPADAVGRRGRMLRPWDAVKNKFKSSSLRRQNEQHAQNGTVDGLGGQEIVSFEQGIARRRTEALNLYRGKIKGLTGNGHIRRKPVNSGKEASGNKEDPPLLGDIIDEVVPDENAEQSDNDSAFGSLTRSFASAVDKLDFHASRPHNIPFLRSRSSFFNSRRDKEAVERGEAGRQALTTSNSLRSPAARLPSSSSPVTVSHGPSTPAPAARTPGDKLAPQSTPSTSVLSANNKNGTVQSKSTHGIQEPWNPLRMHPPHLMGSPPLLEGRPVQTTLEKCPTPSQQDAEDKNSSRQDEDDNESLSLEDAPIYSPSLGDLSQYARDTPASKANQRRGAESYLHSSHTTPNPTPTRGQAIGGHHSGVLKKSRSGIGMFSRSKSVKILTGHHPKSAGAGTTGTATPVTPSPLSQRDINRGVSTGDGRTVKKSRSLHFGGLFKRPSESDLATSIPRDLSVPFQPATPSPLRNVTRAHGSHGKVLSRTPDRRSASAR</sequence>
<feature type="compositionally biased region" description="Polar residues" evidence="1">
    <location>
        <begin position="496"/>
        <end position="509"/>
    </location>
</feature>
<feature type="region of interest" description="Disordered" evidence="1">
    <location>
        <begin position="386"/>
        <end position="595"/>
    </location>
</feature>
<feature type="region of interest" description="Disordered" evidence="1">
    <location>
        <begin position="610"/>
        <end position="647"/>
    </location>
</feature>
<gene>
    <name evidence="2" type="ORF">HRR80_005369</name>
</gene>
<feature type="compositionally biased region" description="Polar residues" evidence="1">
    <location>
        <begin position="209"/>
        <end position="220"/>
    </location>
</feature>
<proteinExistence type="predicted"/>
<evidence type="ECO:0000313" key="2">
    <source>
        <dbReference type="EMBL" id="KAJ8990592.1"/>
    </source>
</evidence>
<organism evidence="2 3">
    <name type="scientific">Exophiala dermatitidis</name>
    <name type="common">Black yeast-like fungus</name>
    <name type="synonym">Wangiella dermatitidis</name>
    <dbReference type="NCBI Taxonomy" id="5970"/>
    <lineage>
        <taxon>Eukaryota</taxon>
        <taxon>Fungi</taxon>
        <taxon>Dikarya</taxon>
        <taxon>Ascomycota</taxon>
        <taxon>Pezizomycotina</taxon>
        <taxon>Eurotiomycetes</taxon>
        <taxon>Chaetothyriomycetidae</taxon>
        <taxon>Chaetothyriales</taxon>
        <taxon>Herpotrichiellaceae</taxon>
        <taxon>Exophiala</taxon>
    </lineage>
</organism>
<feature type="compositionally biased region" description="Polar residues" evidence="1">
    <location>
        <begin position="444"/>
        <end position="469"/>
    </location>
</feature>
<feature type="compositionally biased region" description="Basic and acidic residues" evidence="1">
    <location>
        <begin position="37"/>
        <end position="51"/>
    </location>
</feature>
<evidence type="ECO:0000256" key="1">
    <source>
        <dbReference type="SAM" id="MobiDB-lite"/>
    </source>
</evidence>
<feature type="compositionally biased region" description="Low complexity" evidence="1">
    <location>
        <begin position="407"/>
        <end position="420"/>
    </location>
</feature>